<keyword evidence="10" id="KW-0325">Glycoprotein</keyword>
<evidence type="ECO:0000256" key="13">
    <source>
        <dbReference type="RuleBase" id="RU000679"/>
    </source>
</evidence>
<evidence type="ECO:0000256" key="5">
    <source>
        <dbReference type="ARBA" id="ARBA00022692"/>
    </source>
</evidence>
<organism evidence="16 17">
    <name type="scientific">Mesorhabditis belari</name>
    <dbReference type="NCBI Taxonomy" id="2138241"/>
    <lineage>
        <taxon>Eukaryota</taxon>
        <taxon>Metazoa</taxon>
        <taxon>Ecdysozoa</taxon>
        <taxon>Nematoda</taxon>
        <taxon>Chromadorea</taxon>
        <taxon>Rhabditida</taxon>
        <taxon>Rhabditina</taxon>
        <taxon>Rhabditomorpha</taxon>
        <taxon>Rhabditoidea</taxon>
        <taxon>Rhabditidae</taxon>
        <taxon>Mesorhabditinae</taxon>
        <taxon>Mesorhabditis</taxon>
    </lineage>
</organism>
<reference evidence="17" key="1">
    <citation type="submission" date="2024-02" db="UniProtKB">
        <authorList>
            <consortium name="WormBaseParasite"/>
        </authorList>
    </citation>
    <scope>IDENTIFICATION</scope>
</reference>
<evidence type="ECO:0000313" key="17">
    <source>
        <dbReference type="WBParaSite" id="MBELARI_LOCUS6910"/>
    </source>
</evidence>
<evidence type="ECO:0000256" key="6">
    <source>
        <dbReference type="ARBA" id="ARBA00022989"/>
    </source>
</evidence>
<keyword evidence="4 13" id="KW-0894">Sodium channel</keyword>
<keyword evidence="7" id="KW-0915">Sodium</keyword>
<evidence type="ECO:0000256" key="1">
    <source>
        <dbReference type="ARBA" id="ARBA00004141"/>
    </source>
</evidence>
<dbReference type="GO" id="GO:0016020">
    <property type="term" value="C:membrane"/>
    <property type="evidence" value="ECO:0007669"/>
    <property type="project" value="UniProtKB-SubCell"/>
</dbReference>
<dbReference type="AlphaFoldDB" id="A0AAF3FIQ7"/>
<dbReference type="Gene3D" id="1.10.287.770">
    <property type="entry name" value="YojJ-like"/>
    <property type="match status" value="1"/>
</dbReference>
<evidence type="ECO:0000256" key="4">
    <source>
        <dbReference type="ARBA" id="ARBA00022461"/>
    </source>
</evidence>
<evidence type="ECO:0000256" key="9">
    <source>
        <dbReference type="ARBA" id="ARBA00023136"/>
    </source>
</evidence>
<accession>A0AAF3FIQ7</accession>
<keyword evidence="16" id="KW-1185">Reference proteome</keyword>
<evidence type="ECO:0000256" key="8">
    <source>
        <dbReference type="ARBA" id="ARBA00023065"/>
    </source>
</evidence>
<keyword evidence="12 13" id="KW-0407">Ion channel</keyword>
<keyword evidence="6 15" id="KW-1133">Transmembrane helix</keyword>
<feature type="transmembrane region" description="Helical" evidence="15">
    <location>
        <begin position="6"/>
        <end position="32"/>
    </location>
</feature>
<keyword evidence="5 13" id="KW-0812">Transmembrane</keyword>
<comment type="similarity">
    <text evidence="2 13">Belongs to the amiloride-sensitive sodium channel (TC 1.A.6) family.</text>
</comment>
<keyword evidence="3 13" id="KW-0813">Transport</keyword>
<evidence type="ECO:0000256" key="15">
    <source>
        <dbReference type="SAM" id="Phobius"/>
    </source>
</evidence>
<evidence type="ECO:0000313" key="16">
    <source>
        <dbReference type="Proteomes" id="UP000887575"/>
    </source>
</evidence>
<comment type="subcellular location">
    <subcellularLocation>
        <location evidence="1">Membrane</location>
        <topology evidence="1">Multi-pass membrane protein</topology>
    </subcellularLocation>
</comment>
<evidence type="ECO:0000256" key="14">
    <source>
        <dbReference type="SAM" id="MobiDB-lite"/>
    </source>
</evidence>
<sequence>MPLQSLIAQIGGQFSLWAGGSLISLLQLVIYLSRHFYHRCHRAVRHQRRKSLAAAAARRASTRRSSSIPRSSKVLNGNSLTHHLIRIEPDSLEKVPV</sequence>
<proteinExistence type="inferred from homology"/>
<evidence type="ECO:0000256" key="10">
    <source>
        <dbReference type="ARBA" id="ARBA00023180"/>
    </source>
</evidence>
<dbReference type="Pfam" id="PF00858">
    <property type="entry name" value="ASC"/>
    <property type="match status" value="1"/>
</dbReference>
<keyword evidence="11 13" id="KW-0739">Sodium transport</keyword>
<evidence type="ECO:0000256" key="2">
    <source>
        <dbReference type="ARBA" id="ARBA00007193"/>
    </source>
</evidence>
<evidence type="ECO:0000256" key="11">
    <source>
        <dbReference type="ARBA" id="ARBA00023201"/>
    </source>
</evidence>
<dbReference type="Proteomes" id="UP000887575">
    <property type="component" value="Unassembled WGS sequence"/>
</dbReference>
<dbReference type="InterPro" id="IPR001873">
    <property type="entry name" value="ENaC"/>
</dbReference>
<feature type="compositionally biased region" description="Low complexity" evidence="14">
    <location>
        <begin position="52"/>
        <end position="72"/>
    </location>
</feature>
<dbReference type="GO" id="GO:0005272">
    <property type="term" value="F:sodium channel activity"/>
    <property type="evidence" value="ECO:0007669"/>
    <property type="project" value="UniProtKB-KW"/>
</dbReference>
<evidence type="ECO:0000256" key="7">
    <source>
        <dbReference type="ARBA" id="ARBA00023053"/>
    </source>
</evidence>
<keyword evidence="9 15" id="KW-0472">Membrane</keyword>
<name>A0AAF3FIQ7_9BILA</name>
<keyword evidence="8 13" id="KW-0406">Ion transport</keyword>
<protein>
    <submittedName>
        <fullName evidence="17">Uncharacterized protein</fullName>
    </submittedName>
</protein>
<dbReference type="WBParaSite" id="MBELARI_LOCUS6910">
    <property type="protein sequence ID" value="MBELARI_LOCUS6910"/>
    <property type="gene ID" value="MBELARI_LOCUS6910"/>
</dbReference>
<evidence type="ECO:0000256" key="12">
    <source>
        <dbReference type="ARBA" id="ARBA00023303"/>
    </source>
</evidence>
<feature type="region of interest" description="Disordered" evidence="14">
    <location>
        <begin position="51"/>
        <end position="75"/>
    </location>
</feature>
<evidence type="ECO:0000256" key="3">
    <source>
        <dbReference type="ARBA" id="ARBA00022448"/>
    </source>
</evidence>